<feature type="transmembrane region" description="Helical" evidence="2">
    <location>
        <begin position="77"/>
        <end position="94"/>
    </location>
</feature>
<dbReference type="AlphaFoldDB" id="A0A9D1LF47"/>
<keyword evidence="2" id="KW-0472">Membrane</keyword>
<feature type="compositionally biased region" description="Polar residues" evidence="1">
    <location>
        <begin position="644"/>
        <end position="662"/>
    </location>
</feature>
<feature type="transmembrane region" description="Helical" evidence="2">
    <location>
        <begin position="114"/>
        <end position="136"/>
    </location>
</feature>
<gene>
    <name evidence="4" type="ORF">IAC56_03080</name>
</gene>
<feature type="region of interest" description="Disordered" evidence="1">
    <location>
        <begin position="609"/>
        <end position="638"/>
    </location>
</feature>
<accession>A0A9D1LF47</accession>
<feature type="transmembrane region" description="Helical" evidence="2">
    <location>
        <begin position="343"/>
        <end position="362"/>
    </location>
</feature>
<evidence type="ECO:0000313" key="5">
    <source>
        <dbReference type="Proteomes" id="UP000824083"/>
    </source>
</evidence>
<reference evidence="4" key="2">
    <citation type="journal article" date="2021" name="PeerJ">
        <title>Extensive microbial diversity within the chicken gut microbiome revealed by metagenomics and culture.</title>
        <authorList>
            <person name="Gilroy R."/>
            <person name="Ravi A."/>
            <person name="Getino M."/>
            <person name="Pursley I."/>
            <person name="Horton D.L."/>
            <person name="Alikhan N.F."/>
            <person name="Baker D."/>
            <person name="Gharbi K."/>
            <person name="Hall N."/>
            <person name="Watson M."/>
            <person name="Adriaenssens E.M."/>
            <person name="Foster-Nyarko E."/>
            <person name="Jarju S."/>
            <person name="Secka A."/>
            <person name="Antonio M."/>
            <person name="Oren A."/>
            <person name="Chaudhuri R.R."/>
            <person name="La Ragione R."/>
            <person name="Hildebrand F."/>
            <person name="Pallen M.J."/>
        </authorList>
    </citation>
    <scope>NUCLEOTIDE SEQUENCE</scope>
    <source>
        <strain evidence="4">7463</strain>
    </source>
</reference>
<dbReference type="Pfam" id="PF16491">
    <property type="entry name" value="Peptidase_M48_N"/>
    <property type="match status" value="1"/>
</dbReference>
<evidence type="ECO:0000313" key="4">
    <source>
        <dbReference type="EMBL" id="HIU37240.1"/>
    </source>
</evidence>
<evidence type="ECO:0000256" key="2">
    <source>
        <dbReference type="SAM" id="Phobius"/>
    </source>
</evidence>
<name>A0A9D1LF47_9BURK</name>
<feature type="domain" description="CAAX prenyl protease 1 N-terminal" evidence="3">
    <location>
        <begin position="42"/>
        <end position="205"/>
    </location>
</feature>
<comment type="caution">
    <text evidence="4">The sequence shown here is derived from an EMBL/GenBank/DDBJ whole genome shotgun (WGS) entry which is preliminary data.</text>
</comment>
<feature type="region of interest" description="Disordered" evidence="1">
    <location>
        <begin position="668"/>
        <end position="719"/>
    </location>
</feature>
<keyword evidence="2" id="KW-0812">Transmembrane</keyword>
<proteinExistence type="predicted"/>
<organism evidence="4 5">
    <name type="scientific">Candidatus Aphodousia faecigallinarum</name>
    <dbReference type="NCBI Taxonomy" id="2840677"/>
    <lineage>
        <taxon>Bacteria</taxon>
        <taxon>Pseudomonadati</taxon>
        <taxon>Pseudomonadota</taxon>
        <taxon>Betaproteobacteria</taxon>
        <taxon>Burkholderiales</taxon>
        <taxon>Sutterellaceae</taxon>
        <taxon>Sutterellaceae incertae sedis</taxon>
        <taxon>Candidatus Aphodousia</taxon>
    </lineage>
</organism>
<keyword evidence="2" id="KW-1133">Transmembrane helix</keyword>
<feature type="transmembrane region" description="Helical" evidence="2">
    <location>
        <begin position="305"/>
        <end position="323"/>
    </location>
</feature>
<dbReference type="EMBL" id="DVMY01000054">
    <property type="protein sequence ID" value="HIU37240.1"/>
    <property type="molecule type" value="Genomic_DNA"/>
</dbReference>
<feature type="region of interest" description="Disordered" evidence="1">
    <location>
        <begin position="643"/>
        <end position="662"/>
    </location>
</feature>
<dbReference type="InterPro" id="IPR032456">
    <property type="entry name" value="Peptidase_M48_N"/>
</dbReference>
<protein>
    <recommendedName>
        <fullName evidence="3">CAAX prenyl protease 1 N-terminal domain-containing protein</fullName>
    </recommendedName>
</protein>
<reference evidence="4" key="1">
    <citation type="submission" date="2020-10" db="EMBL/GenBank/DDBJ databases">
        <authorList>
            <person name="Gilroy R."/>
        </authorList>
    </citation>
    <scope>NUCLEOTIDE SEQUENCE</scope>
    <source>
        <strain evidence="4">7463</strain>
    </source>
</reference>
<feature type="transmembrane region" description="Helical" evidence="2">
    <location>
        <begin position="157"/>
        <end position="182"/>
    </location>
</feature>
<feature type="transmembrane region" description="Helical" evidence="2">
    <location>
        <begin position="188"/>
        <end position="208"/>
    </location>
</feature>
<dbReference type="Proteomes" id="UP000824083">
    <property type="component" value="Unassembled WGS sequence"/>
</dbReference>
<feature type="compositionally biased region" description="Basic and acidic residues" evidence="1">
    <location>
        <begin position="690"/>
        <end position="708"/>
    </location>
</feature>
<feature type="transmembrane region" description="Helical" evidence="2">
    <location>
        <begin position="12"/>
        <end position="32"/>
    </location>
</feature>
<dbReference type="PANTHER" id="PTHR10120">
    <property type="entry name" value="CAAX PRENYL PROTEASE 1"/>
    <property type="match status" value="1"/>
</dbReference>
<sequence>MSRLDSILSHNLPMTFTFAQVFLAALCFYFLVHSITCLAEIIHLKRTINEVPEPLREKITLAQHAKAAHYDIARTKLNWLEVTVTTMLIVYLTAGNGINSISDWLINTVGDQFAFHWMLPSCVGFIFVLCDLPFCWYKEFRLREAFGYTRQDPKAWFKNYVLTTLLGWLIVLPILWIGLFLWQNSGRMWWLLGWLIFAVYLVFSLNLARRLVYFFKPNRARLSDNAELKSKLDSLAEKARLSIGEIRVAKVKDNEYLPPAFAFGHRQNVKLFFRHDVYERMTLTDLQAIAAHALARNLSHMYFQAWFMCAVAGFFVFAFLAWFAPQSWFLDEIGFRVYGPGPYYGSVLTFTIVALPVLLFPFRLPMDAFLRHLIFASDTFAIKFSGLNATVHSLIELFPSPMRHSSVTLGFFDLLFSHEPSLMSRIRHVQRKSEVLDAARQEAAMRNGSLTVLHQLENVSSALISKQEQKVKEAQARDARRHALNKQFEKALVKKAQREAAGLAPLPTAEYKDPHFDDAMNNLSASNASHPMYGKSFAAALSDIWHRLKALKKSSNNSQELIKDSAPASTKVPSQSVEALNEEPADVAEVNQALSTSKGNPFEVIDIAPAEPVTSETESKNDSAALALSEPNDRSTVQDEIHENISSNETGETLTVESPSTAVQGVAVESEPSLMSPVSNADEVISDSSAHTEEKTESNQNAIEKENEQSPQTDVEAGIKLDETEVPLFGKASRRAVALKIMAQRQRELFAKTHPNAS</sequence>
<evidence type="ECO:0000259" key="3">
    <source>
        <dbReference type="Pfam" id="PF16491"/>
    </source>
</evidence>
<evidence type="ECO:0000256" key="1">
    <source>
        <dbReference type="SAM" id="MobiDB-lite"/>
    </source>
</evidence>